<evidence type="ECO:0000313" key="15">
    <source>
        <dbReference type="EMBL" id="GAA4306246.1"/>
    </source>
</evidence>
<dbReference type="GO" id="GO:0016874">
    <property type="term" value="F:ligase activity"/>
    <property type="evidence" value="ECO:0007669"/>
    <property type="project" value="UniProtKB-KW"/>
</dbReference>
<dbReference type="Pfam" id="PF02875">
    <property type="entry name" value="Mur_ligase_C"/>
    <property type="match status" value="1"/>
</dbReference>
<comment type="function">
    <text evidence="10 11">Involved in cell wall formation. Catalyzes the final step in the synthesis of UDP-N-acetylmuramoyl-pentapeptide, the precursor of murein.</text>
</comment>
<dbReference type="InterPro" id="IPR036565">
    <property type="entry name" value="Mur-like_cat_sf"/>
</dbReference>
<evidence type="ECO:0000259" key="12">
    <source>
        <dbReference type="Pfam" id="PF01225"/>
    </source>
</evidence>
<dbReference type="Gene3D" id="3.40.1390.10">
    <property type="entry name" value="MurE/MurF, N-terminal domain"/>
    <property type="match status" value="1"/>
</dbReference>
<keyword evidence="7 10" id="KW-0573">Peptidoglycan synthesis</keyword>
<comment type="similarity">
    <text evidence="10">Belongs to the MurCDEF family. MurF subfamily.</text>
</comment>
<dbReference type="InterPro" id="IPR000713">
    <property type="entry name" value="Mur_ligase_N"/>
</dbReference>
<evidence type="ECO:0000256" key="10">
    <source>
        <dbReference type="HAMAP-Rule" id="MF_02019"/>
    </source>
</evidence>
<evidence type="ECO:0000256" key="8">
    <source>
        <dbReference type="ARBA" id="ARBA00023306"/>
    </source>
</evidence>
<keyword evidence="16" id="KW-1185">Reference proteome</keyword>
<evidence type="ECO:0000313" key="16">
    <source>
        <dbReference type="Proteomes" id="UP001501844"/>
    </source>
</evidence>
<feature type="domain" description="Mur ligase N-terminal catalytic" evidence="12">
    <location>
        <begin position="18"/>
        <end position="68"/>
    </location>
</feature>
<dbReference type="Gene3D" id="3.90.190.20">
    <property type="entry name" value="Mur ligase, C-terminal domain"/>
    <property type="match status" value="1"/>
</dbReference>
<comment type="subcellular location">
    <subcellularLocation>
        <location evidence="10 11">Cytoplasm</location>
    </subcellularLocation>
</comment>
<dbReference type="InterPro" id="IPR004101">
    <property type="entry name" value="Mur_ligase_C"/>
</dbReference>
<comment type="catalytic activity">
    <reaction evidence="10 11">
        <text>D-alanyl-D-alanine + UDP-N-acetyl-alpha-D-muramoyl-L-alanyl-gamma-D-glutamyl-meso-2,6-diaminopimelate + ATP = UDP-N-acetyl-alpha-D-muramoyl-L-alanyl-gamma-D-glutamyl-meso-2,6-diaminopimeloyl-D-alanyl-D-alanine + ADP + phosphate + H(+)</text>
        <dbReference type="Rhea" id="RHEA:28374"/>
        <dbReference type="ChEBI" id="CHEBI:15378"/>
        <dbReference type="ChEBI" id="CHEBI:30616"/>
        <dbReference type="ChEBI" id="CHEBI:43474"/>
        <dbReference type="ChEBI" id="CHEBI:57822"/>
        <dbReference type="ChEBI" id="CHEBI:61386"/>
        <dbReference type="ChEBI" id="CHEBI:83905"/>
        <dbReference type="ChEBI" id="CHEBI:456216"/>
        <dbReference type="EC" id="6.3.2.10"/>
    </reaction>
</comment>
<dbReference type="Pfam" id="PF08245">
    <property type="entry name" value="Mur_ligase_M"/>
    <property type="match status" value="1"/>
</dbReference>
<comment type="pathway">
    <text evidence="10 11">Cell wall biogenesis; peptidoglycan biosynthesis.</text>
</comment>
<dbReference type="PANTHER" id="PTHR43024:SF1">
    <property type="entry name" value="UDP-N-ACETYLMURAMOYL-TRIPEPTIDE--D-ALANYL-D-ALANINE LIGASE"/>
    <property type="match status" value="1"/>
</dbReference>
<accession>A0ABP8FL20</accession>
<dbReference type="Gene3D" id="3.40.1190.10">
    <property type="entry name" value="Mur-like, catalytic domain"/>
    <property type="match status" value="1"/>
</dbReference>
<evidence type="ECO:0000256" key="3">
    <source>
        <dbReference type="ARBA" id="ARBA00022618"/>
    </source>
</evidence>
<dbReference type="EMBL" id="BAABGX010000002">
    <property type="protein sequence ID" value="GAA4306246.1"/>
    <property type="molecule type" value="Genomic_DNA"/>
</dbReference>
<dbReference type="Pfam" id="PF01225">
    <property type="entry name" value="Mur_ligase"/>
    <property type="match status" value="1"/>
</dbReference>
<feature type="domain" description="Mur ligase C-terminal" evidence="13">
    <location>
        <begin position="300"/>
        <end position="417"/>
    </location>
</feature>
<dbReference type="SUPFAM" id="SSF53623">
    <property type="entry name" value="MurD-like peptide ligases, catalytic domain"/>
    <property type="match status" value="1"/>
</dbReference>
<keyword evidence="6 10" id="KW-0133">Cell shape</keyword>
<feature type="binding site" evidence="10">
    <location>
        <begin position="98"/>
        <end position="104"/>
    </location>
    <ligand>
        <name>ATP</name>
        <dbReference type="ChEBI" id="CHEBI:30616"/>
    </ligand>
</feature>
<keyword evidence="8 10" id="KW-0131">Cell cycle</keyword>
<evidence type="ECO:0000256" key="5">
    <source>
        <dbReference type="ARBA" id="ARBA00022840"/>
    </source>
</evidence>
<proteinExistence type="inferred from homology"/>
<keyword evidence="3 10" id="KW-0132">Cell division</keyword>
<protein>
    <recommendedName>
        <fullName evidence="10 11">UDP-N-acetylmuramoyl-tripeptide--D-alanyl-D-alanine ligase</fullName>
        <ecNumber evidence="10 11">6.3.2.10</ecNumber>
    </recommendedName>
    <alternativeName>
        <fullName evidence="10">D-alanyl-D-alanine-adding enzyme</fullName>
    </alternativeName>
</protein>
<dbReference type="InterPro" id="IPR051046">
    <property type="entry name" value="MurCDEF_CellWall_CoF430Synth"/>
</dbReference>
<name>A0ABP8FL20_9BACT</name>
<sequence length="428" mass="46938">MAELVETLYQKYLECRKVSTDSRAEQDNTLFFALDGPNFKGSVFAEPALAKGARYAVVQDPAVTGPNIIQVPDTLAALQALALHHRQQLSIPFIGITGSNGKTTTKELINAVLSQKFNVLCTKGNLNNHIGVPLTVLSIQPDHELAIIEMGANKPGDIAELCSYALPTHGIITNIGKAHLEGFGSLEGVARTKSELYVHLDNVSGTVFVNTANEHLMRMSRRIEKKVTYYGPQDDYSAELLQAAPQVIYRAANGETVHTHLMGSYNFENMAAAACIGQYFGVPHAQINAAIAGYEPTNNRSQIVRKDTNTILLDAYNANPSSMALSVSNFAQMEGDQKVVILGDMRELGQESEAEHRLLGEQLAQQNFTQVFLCGHEMRYAAEVNPDFRYFAEKSALEIWLNDHPVRNSHVLIKGSRGIGLETVVDLL</sequence>
<comment type="caution">
    <text evidence="15">The sequence shown here is derived from an EMBL/GenBank/DDBJ whole genome shotgun (WGS) entry which is preliminary data.</text>
</comment>
<keyword evidence="1 10" id="KW-0963">Cytoplasm</keyword>
<keyword evidence="5 10" id="KW-0067">ATP-binding</keyword>
<dbReference type="EC" id="6.3.2.10" evidence="10 11"/>
<keyword evidence="2 10" id="KW-0436">Ligase</keyword>
<evidence type="ECO:0000256" key="4">
    <source>
        <dbReference type="ARBA" id="ARBA00022741"/>
    </source>
</evidence>
<evidence type="ECO:0000259" key="14">
    <source>
        <dbReference type="Pfam" id="PF08245"/>
    </source>
</evidence>
<evidence type="ECO:0000259" key="13">
    <source>
        <dbReference type="Pfam" id="PF02875"/>
    </source>
</evidence>
<dbReference type="InterPro" id="IPR013221">
    <property type="entry name" value="Mur_ligase_cen"/>
</dbReference>
<evidence type="ECO:0000256" key="6">
    <source>
        <dbReference type="ARBA" id="ARBA00022960"/>
    </source>
</evidence>
<dbReference type="InterPro" id="IPR036615">
    <property type="entry name" value="Mur_ligase_C_dom_sf"/>
</dbReference>
<evidence type="ECO:0000256" key="9">
    <source>
        <dbReference type="ARBA" id="ARBA00023316"/>
    </source>
</evidence>
<evidence type="ECO:0000256" key="1">
    <source>
        <dbReference type="ARBA" id="ARBA00022490"/>
    </source>
</evidence>
<dbReference type="SUPFAM" id="SSF53244">
    <property type="entry name" value="MurD-like peptide ligases, peptide-binding domain"/>
    <property type="match status" value="1"/>
</dbReference>
<organism evidence="15 16">
    <name type="scientific">Nibribacter koreensis</name>
    <dbReference type="NCBI Taxonomy" id="1084519"/>
    <lineage>
        <taxon>Bacteria</taxon>
        <taxon>Pseudomonadati</taxon>
        <taxon>Bacteroidota</taxon>
        <taxon>Cytophagia</taxon>
        <taxon>Cytophagales</taxon>
        <taxon>Hymenobacteraceae</taxon>
        <taxon>Nibribacter</taxon>
    </lineage>
</organism>
<evidence type="ECO:0000256" key="7">
    <source>
        <dbReference type="ARBA" id="ARBA00022984"/>
    </source>
</evidence>
<dbReference type="RefSeq" id="WP_345165635.1">
    <property type="nucleotide sequence ID" value="NZ_BAABGX010000002.1"/>
</dbReference>
<reference evidence="16" key="1">
    <citation type="journal article" date="2019" name="Int. J. Syst. Evol. Microbiol.">
        <title>The Global Catalogue of Microorganisms (GCM) 10K type strain sequencing project: providing services to taxonomists for standard genome sequencing and annotation.</title>
        <authorList>
            <consortium name="The Broad Institute Genomics Platform"/>
            <consortium name="The Broad Institute Genome Sequencing Center for Infectious Disease"/>
            <person name="Wu L."/>
            <person name="Ma J."/>
        </authorList>
    </citation>
    <scope>NUCLEOTIDE SEQUENCE [LARGE SCALE GENOMIC DNA]</scope>
    <source>
        <strain evidence="16">JCM 17917</strain>
    </source>
</reference>
<dbReference type="SUPFAM" id="SSF63418">
    <property type="entry name" value="MurE/MurF N-terminal domain"/>
    <property type="match status" value="1"/>
</dbReference>
<dbReference type="NCBIfam" id="TIGR01143">
    <property type="entry name" value="murF"/>
    <property type="match status" value="1"/>
</dbReference>
<dbReference type="InterPro" id="IPR005863">
    <property type="entry name" value="UDP-N-AcMur_synth"/>
</dbReference>
<evidence type="ECO:0000256" key="11">
    <source>
        <dbReference type="RuleBase" id="RU004136"/>
    </source>
</evidence>
<dbReference type="Proteomes" id="UP001501844">
    <property type="component" value="Unassembled WGS sequence"/>
</dbReference>
<dbReference type="HAMAP" id="MF_02019">
    <property type="entry name" value="MurF"/>
    <property type="match status" value="1"/>
</dbReference>
<evidence type="ECO:0000256" key="2">
    <source>
        <dbReference type="ARBA" id="ARBA00022598"/>
    </source>
</evidence>
<keyword evidence="4 10" id="KW-0547">Nucleotide-binding</keyword>
<feature type="domain" description="Mur ligase central" evidence="14">
    <location>
        <begin position="96"/>
        <end position="276"/>
    </location>
</feature>
<keyword evidence="9 10" id="KW-0961">Cell wall biogenesis/degradation</keyword>
<dbReference type="PANTHER" id="PTHR43024">
    <property type="entry name" value="UDP-N-ACETYLMURAMOYL-TRIPEPTIDE--D-ALANYL-D-ALANINE LIGASE"/>
    <property type="match status" value="1"/>
</dbReference>
<gene>
    <name evidence="10" type="primary">murF</name>
    <name evidence="15" type="ORF">GCM10023183_21230</name>
</gene>
<dbReference type="InterPro" id="IPR035911">
    <property type="entry name" value="MurE/MurF_N"/>
</dbReference>